<evidence type="ECO:0000313" key="1">
    <source>
        <dbReference type="EMBL" id="KAH8003371.1"/>
    </source>
</evidence>
<gene>
    <name evidence="1" type="ORF">K3G42_017713</name>
</gene>
<sequence>MGLSPLDYSRSGLRAPGRCDGGGIESSSVLEESNAQHGESPPRWSLRRVVRFQIGKCAQGTVCSEGTADVPLISLEKAWLGLKEGEISPRRRLSAVAGAACLIAALAHVSLLLPGLSCGLSPAAARQASKFGVRRRAQSPRLPAVWIIVSPSGPGHGAPLPREPNR</sequence>
<evidence type="ECO:0000313" key="2">
    <source>
        <dbReference type="Proteomes" id="UP000827872"/>
    </source>
</evidence>
<name>A0ACB8FE80_9SAUR</name>
<proteinExistence type="predicted"/>
<dbReference type="Proteomes" id="UP000827872">
    <property type="component" value="Linkage Group LG09"/>
</dbReference>
<protein>
    <submittedName>
        <fullName evidence="1">Uncharacterized protein</fullName>
    </submittedName>
</protein>
<reference evidence="1" key="1">
    <citation type="submission" date="2021-08" db="EMBL/GenBank/DDBJ databases">
        <title>The first chromosome-level gecko genome reveals the dynamic sex chromosomes of Neotropical dwarf geckos (Sphaerodactylidae: Sphaerodactylus).</title>
        <authorList>
            <person name="Pinto B.J."/>
            <person name="Keating S.E."/>
            <person name="Gamble T."/>
        </authorList>
    </citation>
    <scope>NUCLEOTIDE SEQUENCE</scope>
    <source>
        <strain evidence="1">TG3544</strain>
    </source>
</reference>
<keyword evidence="2" id="KW-1185">Reference proteome</keyword>
<dbReference type="EMBL" id="CM037622">
    <property type="protein sequence ID" value="KAH8003371.1"/>
    <property type="molecule type" value="Genomic_DNA"/>
</dbReference>
<comment type="caution">
    <text evidence="1">The sequence shown here is derived from an EMBL/GenBank/DDBJ whole genome shotgun (WGS) entry which is preliminary data.</text>
</comment>
<organism evidence="1 2">
    <name type="scientific">Sphaerodactylus townsendi</name>
    <dbReference type="NCBI Taxonomy" id="933632"/>
    <lineage>
        <taxon>Eukaryota</taxon>
        <taxon>Metazoa</taxon>
        <taxon>Chordata</taxon>
        <taxon>Craniata</taxon>
        <taxon>Vertebrata</taxon>
        <taxon>Euteleostomi</taxon>
        <taxon>Lepidosauria</taxon>
        <taxon>Squamata</taxon>
        <taxon>Bifurcata</taxon>
        <taxon>Gekkota</taxon>
        <taxon>Sphaerodactylidae</taxon>
        <taxon>Sphaerodactylus</taxon>
    </lineage>
</organism>
<accession>A0ACB8FE80</accession>